<evidence type="ECO:0000313" key="13">
    <source>
        <dbReference type="Proteomes" id="UP001277471"/>
    </source>
</evidence>
<keyword evidence="8 9" id="KW-0472">Membrane</keyword>
<comment type="subcellular location">
    <subcellularLocation>
        <location evidence="9">Cell membrane</location>
        <topology evidence="9">Multi-pass membrane protein</topology>
    </subcellularLocation>
</comment>
<feature type="transmembrane region" description="Helical" evidence="9">
    <location>
        <begin position="253"/>
        <end position="273"/>
    </location>
</feature>
<dbReference type="Pfam" id="PF03814">
    <property type="entry name" value="KdpA"/>
    <property type="match status" value="1"/>
</dbReference>
<comment type="similarity">
    <text evidence="9">Belongs to the KdpA family.</text>
</comment>
<feature type="transmembrane region" description="Helical" evidence="9">
    <location>
        <begin position="134"/>
        <end position="156"/>
    </location>
</feature>
<dbReference type="GO" id="GO:0008556">
    <property type="term" value="F:P-type potassium transmembrane transporter activity"/>
    <property type="evidence" value="ECO:0007669"/>
    <property type="project" value="InterPro"/>
</dbReference>
<dbReference type="PIRSF" id="PIRSF001294">
    <property type="entry name" value="K_ATPaseA"/>
    <property type="match status" value="1"/>
</dbReference>
<reference evidence="11 12" key="1">
    <citation type="submission" date="2018-09" db="EMBL/GenBank/DDBJ databases">
        <title>Whole genome based analysis of evolution and adaptive divergence in Indian and Brazilian strains of Azospirillum brasilense.</title>
        <authorList>
            <person name="Singh C."/>
            <person name="Tripathi A.K."/>
        </authorList>
    </citation>
    <scope>NUCLEOTIDE SEQUENCE [LARGE SCALE GENOMIC DNA]</scope>
    <source>
        <strain evidence="11 12">MTCC4038</strain>
        <plasmid evidence="11 12">p2</plasmid>
    </source>
</reference>
<feature type="transmembrane region" description="Helical" evidence="9">
    <location>
        <begin position="359"/>
        <end position="378"/>
    </location>
</feature>
<feature type="transmembrane region" description="Helical" evidence="9">
    <location>
        <begin position="530"/>
        <end position="553"/>
    </location>
</feature>
<evidence type="ECO:0000256" key="7">
    <source>
        <dbReference type="ARBA" id="ARBA00023065"/>
    </source>
</evidence>
<evidence type="ECO:0000313" key="12">
    <source>
        <dbReference type="Proteomes" id="UP000298774"/>
    </source>
</evidence>
<feature type="transmembrane region" description="Helical" evidence="9">
    <location>
        <begin position="424"/>
        <end position="443"/>
    </location>
</feature>
<dbReference type="NCBIfam" id="TIGR00680">
    <property type="entry name" value="kdpA"/>
    <property type="match status" value="1"/>
</dbReference>
<organism evidence="11 12">
    <name type="scientific">Azospirillum brasilense</name>
    <dbReference type="NCBI Taxonomy" id="192"/>
    <lineage>
        <taxon>Bacteria</taxon>
        <taxon>Pseudomonadati</taxon>
        <taxon>Pseudomonadota</taxon>
        <taxon>Alphaproteobacteria</taxon>
        <taxon>Rhodospirillales</taxon>
        <taxon>Azospirillaceae</taxon>
        <taxon>Azospirillum</taxon>
    </lineage>
</organism>
<keyword evidence="11" id="KW-0614">Plasmid</keyword>
<evidence type="ECO:0000256" key="2">
    <source>
        <dbReference type="ARBA" id="ARBA00022475"/>
    </source>
</evidence>
<dbReference type="KEGG" id="abf:AMK58_24275"/>
<evidence type="ECO:0000256" key="3">
    <source>
        <dbReference type="ARBA" id="ARBA00022538"/>
    </source>
</evidence>
<keyword evidence="11" id="KW-0378">Hydrolase</keyword>
<dbReference type="RefSeq" id="WP_035680144.1">
    <property type="nucleotide sequence ID" value="NZ_CP012916.1"/>
</dbReference>
<evidence type="ECO:0000256" key="9">
    <source>
        <dbReference type="HAMAP-Rule" id="MF_00275"/>
    </source>
</evidence>
<keyword evidence="6 9" id="KW-1133">Transmembrane helix</keyword>
<accession>A0A0P0F5J8</accession>
<evidence type="ECO:0000256" key="4">
    <source>
        <dbReference type="ARBA" id="ARBA00022692"/>
    </source>
</evidence>
<keyword evidence="4 9" id="KW-0812">Transmembrane</keyword>
<evidence type="ECO:0000256" key="8">
    <source>
        <dbReference type="ARBA" id="ARBA00023136"/>
    </source>
</evidence>
<dbReference type="GO" id="GO:0030955">
    <property type="term" value="F:potassium ion binding"/>
    <property type="evidence" value="ECO:0007669"/>
    <property type="project" value="UniProtKB-UniRule"/>
</dbReference>
<feature type="transmembrane region" description="Helical" evidence="9">
    <location>
        <begin position="384"/>
        <end position="403"/>
    </location>
</feature>
<dbReference type="PANTHER" id="PTHR30607">
    <property type="entry name" value="POTASSIUM-TRANSPORTING ATPASE A CHAIN"/>
    <property type="match status" value="1"/>
</dbReference>
<dbReference type="PANTHER" id="PTHR30607:SF2">
    <property type="entry name" value="POTASSIUM-TRANSPORTING ATPASE POTASSIUM-BINDING SUBUNIT"/>
    <property type="match status" value="1"/>
</dbReference>
<feature type="transmembrane region" description="Helical" evidence="9">
    <location>
        <begin position="484"/>
        <end position="509"/>
    </location>
</feature>
<keyword evidence="13" id="KW-1185">Reference proteome</keyword>
<dbReference type="GO" id="GO:0016787">
    <property type="term" value="F:hydrolase activity"/>
    <property type="evidence" value="ECO:0007669"/>
    <property type="project" value="UniProtKB-KW"/>
</dbReference>
<comment type="function">
    <text evidence="9">Part of the high-affinity ATP-driven potassium transport (or Kdp) system, which catalyzes the hydrolysis of ATP coupled with the electrogenic transport of potassium into the cytoplasm. This subunit binds the extracellular potassium ions and delivers the ions to the membrane domain of KdpB through an intramembrane tunnel.</text>
</comment>
<dbReference type="AlphaFoldDB" id="A0A0P0F5J8"/>
<dbReference type="Proteomes" id="UP001277471">
    <property type="component" value="Unassembled WGS sequence"/>
</dbReference>
<geneLocation type="plasmid" evidence="11 12">
    <name>p2</name>
</geneLocation>
<evidence type="ECO:0000313" key="10">
    <source>
        <dbReference type="EMBL" id="MDX5955329.1"/>
    </source>
</evidence>
<keyword evidence="2 9" id="KW-1003">Cell membrane</keyword>
<evidence type="ECO:0000313" key="11">
    <source>
        <dbReference type="EMBL" id="QCO12039.1"/>
    </source>
</evidence>
<keyword evidence="7 9" id="KW-0406">Ion transport</keyword>
<dbReference type="InterPro" id="IPR004623">
    <property type="entry name" value="KdpA"/>
</dbReference>
<dbReference type="Proteomes" id="UP000298774">
    <property type="component" value="Plasmid p2"/>
</dbReference>
<dbReference type="GO" id="GO:0005886">
    <property type="term" value="C:plasma membrane"/>
    <property type="evidence" value="ECO:0007669"/>
    <property type="project" value="UniProtKB-SubCell"/>
</dbReference>
<dbReference type="GeneID" id="56450884"/>
<evidence type="ECO:0000256" key="6">
    <source>
        <dbReference type="ARBA" id="ARBA00022989"/>
    </source>
</evidence>
<evidence type="ECO:0000256" key="1">
    <source>
        <dbReference type="ARBA" id="ARBA00022448"/>
    </source>
</evidence>
<feature type="transmembrane region" description="Helical" evidence="9">
    <location>
        <begin position="96"/>
        <end position="114"/>
    </location>
</feature>
<dbReference type="EMBL" id="CP032341">
    <property type="protein sequence ID" value="QCO12039.1"/>
    <property type="molecule type" value="Genomic_DNA"/>
</dbReference>
<gene>
    <name evidence="9 11" type="primary">kdpA</name>
    <name evidence="11" type="ORF">D3868_23620</name>
    <name evidence="10" type="ORF">SIM66_29605</name>
</gene>
<feature type="transmembrane region" description="Helical" evidence="9">
    <location>
        <begin position="177"/>
        <end position="195"/>
    </location>
</feature>
<feature type="transmembrane region" description="Helical" evidence="9">
    <location>
        <begin position="285"/>
        <end position="305"/>
    </location>
</feature>
<sequence>MTVSGWINILLFAALVAAVARPLGGYMTRLFNGERTLLSPLLGPVERGLYRLAGVDAKAEQHWVTYAVAMLLFNAAGLLLLYALQRFQGVLPLNPNGMAAVPADLAFNTAASFVTNTNWQNYGGESTMSHLVQMAGLTVQNFVSAATGIALAVALVRGFTRTGARTVGNFWTDLTRGTLYLLLPLSLLYALFLVWQGVPQTLAGTVDATTLEGARQTIALGPVASQEAIKMLGTNGGGFFNANSSHPFENPNALTNLVQMLSIFAIGAGLTNLFGRMAGDERQGWAILAAMGLLFFVGVAAVYWAEAQGNPAFAAFGLDGSAGNMEGKETRFGIAMSALFAAVTTAASCGAVNAMHDSFMPLGGMVPMVNMMLGEIIVGGVGAGLYGMLLFAIVTMFVAGLMVGRTPEYLGKKLEAKEVKMTMLAVLCLPLMMLGGTAFAVVLDTGLASLANAGPHGFSEALYAYVSAAANNGSAFGGLSGNTLWYNLTLAAGMLVGRFLVIVPMLAVAGSLAAKTRSAASAGTFPTHGGLFVGLLAGVILIVGGLTFFPALALGPVAEHLAMRAGLLF</sequence>
<keyword evidence="5 9" id="KW-0630">Potassium</keyword>
<comment type="subunit">
    <text evidence="9">The system is composed of three essential subunits: KdpA, KdpB and KdpC.</text>
</comment>
<feature type="transmembrane region" description="Helical" evidence="9">
    <location>
        <begin position="63"/>
        <end position="84"/>
    </location>
</feature>
<dbReference type="EMBL" id="JAWXYC010000005">
    <property type="protein sequence ID" value="MDX5955329.1"/>
    <property type="molecule type" value="Genomic_DNA"/>
</dbReference>
<dbReference type="HAMAP" id="MF_00275">
    <property type="entry name" value="KdpA"/>
    <property type="match status" value="1"/>
</dbReference>
<proteinExistence type="inferred from homology"/>
<evidence type="ECO:0000256" key="5">
    <source>
        <dbReference type="ARBA" id="ARBA00022958"/>
    </source>
</evidence>
<reference evidence="10 13" key="2">
    <citation type="submission" date="2023-11" db="EMBL/GenBank/DDBJ databases">
        <title>MicrobeMod: A computational toolkit for identifying prokaryotic methylation and restriction-modification with nanopore sequencing.</title>
        <authorList>
            <person name="Crits-Christoph A."/>
            <person name="Kang S.C."/>
            <person name="Lee H."/>
            <person name="Ostrov N."/>
        </authorList>
    </citation>
    <scope>NUCLEOTIDE SEQUENCE [LARGE SCALE GENOMIC DNA]</scope>
    <source>
        <strain evidence="10 13">ATCC 29145</strain>
    </source>
</reference>
<keyword evidence="1 9" id="KW-0813">Transport</keyword>
<feature type="transmembrane region" description="Helical" evidence="9">
    <location>
        <begin position="332"/>
        <end position="352"/>
    </location>
</feature>
<protein>
    <recommendedName>
        <fullName evidence="9">Potassium-transporting ATPase potassium-binding subunit</fullName>
    </recommendedName>
    <alternativeName>
        <fullName evidence="9">ATP phosphohydrolase [potassium-transporting] A chain</fullName>
    </alternativeName>
    <alternativeName>
        <fullName evidence="9">Potassium-binding and translocating subunit A</fullName>
    </alternativeName>
    <alternativeName>
        <fullName evidence="9">Potassium-translocating ATPase A chain</fullName>
    </alternativeName>
</protein>
<name>A0A0P0F5J8_AZOBR</name>
<keyword evidence="3 9" id="KW-0633">Potassium transport</keyword>